<comment type="catalytic activity">
    <reaction evidence="9 11">
        <text>ATP + H2O = ADP + phosphate + H(+)</text>
        <dbReference type="Rhea" id="RHEA:13065"/>
        <dbReference type="ChEBI" id="CHEBI:15377"/>
        <dbReference type="ChEBI" id="CHEBI:15378"/>
        <dbReference type="ChEBI" id="CHEBI:30616"/>
        <dbReference type="ChEBI" id="CHEBI:43474"/>
        <dbReference type="ChEBI" id="CHEBI:456216"/>
    </reaction>
</comment>
<dbReference type="InterPro" id="IPR027417">
    <property type="entry name" value="P-loop_NTPase"/>
</dbReference>
<dbReference type="Pfam" id="PF16326">
    <property type="entry name" value="ABC_tran_CTD"/>
    <property type="match status" value="1"/>
</dbReference>
<evidence type="ECO:0000256" key="7">
    <source>
        <dbReference type="ARBA" id="ARBA00023125"/>
    </source>
</evidence>
<evidence type="ECO:0000256" key="2">
    <source>
        <dbReference type="ARBA" id="ARBA00022737"/>
    </source>
</evidence>
<comment type="similarity">
    <text evidence="10 11">Belongs to the ABC transporter superfamily. ABCF family. Uup subfamily.</text>
</comment>
<comment type="function">
    <text evidence="11">Probably plays a role in ribosome assembly or function. May be involved in resolution of branched DNA intermediates that result from template switching in postreplication gaps. Binds DNA and has ATPase activity.</text>
</comment>
<dbReference type="SUPFAM" id="SSF52540">
    <property type="entry name" value="P-loop containing nucleoside triphosphate hydrolases"/>
    <property type="match status" value="2"/>
</dbReference>
<dbReference type="Pfam" id="PF00005">
    <property type="entry name" value="ABC_tran"/>
    <property type="match status" value="2"/>
</dbReference>
<dbReference type="Gene3D" id="3.40.50.300">
    <property type="entry name" value="P-loop containing nucleotide triphosphate hydrolases"/>
    <property type="match status" value="2"/>
</dbReference>
<dbReference type="RefSeq" id="WP_107941128.1">
    <property type="nucleotide sequence ID" value="NZ_QANS01000005.1"/>
</dbReference>
<gene>
    <name evidence="11" type="primary">uup</name>
    <name evidence="13" type="ORF">CJD38_14815</name>
</gene>
<comment type="subcellular location">
    <subcellularLocation>
        <location evidence="11">Cytoplasm</location>
    </subcellularLocation>
    <text evidence="11">Associates with ribosomes.</text>
</comment>
<evidence type="ECO:0000256" key="6">
    <source>
        <dbReference type="ARBA" id="ARBA00022840"/>
    </source>
</evidence>
<evidence type="ECO:0000313" key="13">
    <source>
        <dbReference type="EMBL" id="PTU30756.1"/>
    </source>
</evidence>
<feature type="domain" description="ABC transporter" evidence="12">
    <location>
        <begin position="3"/>
        <end position="247"/>
    </location>
</feature>
<organism evidence="13 14">
    <name type="scientific">Stenotrophobium rhamnosiphilum</name>
    <dbReference type="NCBI Taxonomy" id="2029166"/>
    <lineage>
        <taxon>Bacteria</taxon>
        <taxon>Pseudomonadati</taxon>
        <taxon>Pseudomonadota</taxon>
        <taxon>Gammaproteobacteria</taxon>
        <taxon>Nevskiales</taxon>
        <taxon>Nevskiaceae</taxon>
        <taxon>Stenotrophobium</taxon>
    </lineage>
</organism>
<dbReference type="CDD" id="cd03221">
    <property type="entry name" value="ABCF_EF-3"/>
    <property type="match status" value="2"/>
</dbReference>
<comment type="caution">
    <text evidence="11">Lacks conserved residue(s) required for the propagation of feature annotation.</text>
</comment>
<evidence type="ECO:0000259" key="12">
    <source>
        <dbReference type="PROSITE" id="PS50893"/>
    </source>
</evidence>
<dbReference type="InterPro" id="IPR043686">
    <property type="entry name" value="Uup"/>
</dbReference>
<dbReference type="InterPro" id="IPR017871">
    <property type="entry name" value="ABC_transporter-like_CS"/>
</dbReference>
<keyword evidence="5 11" id="KW-0378">Hydrolase</keyword>
<evidence type="ECO:0000256" key="5">
    <source>
        <dbReference type="ARBA" id="ARBA00022801"/>
    </source>
</evidence>
<keyword evidence="3 11" id="KW-0547">Nucleotide-binding</keyword>
<keyword evidence="2 11" id="KW-0677">Repeat</keyword>
<dbReference type="PANTHER" id="PTHR42855">
    <property type="entry name" value="ABC TRANSPORTER ATP-BINDING SUBUNIT"/>
    <property type="match status" value="1"/>
</dbReference>
<proteinExistence type="inferred from homology"/>
<keyword evidence="4 11" id="KW-0227">DNA damage</keyword>
<evidence type="ECO:0000313" key="14">
    <source>
        <dbReference type="Proteomes" id="UP000244248"/>
    </source>
</evidence>
<evidence type="ECO:0000256" key="8">
    <source>
        <dbReference type="ARBA" id="ARBA00023204"/>
    </source>
</evidence>
<dbReference type="EMBL" id="QANS01000005">
    <property type="protein sequence ID" value="PTU30756.1"/>
    <property type="molecule type" value="Genomic_DNA"/>
</dbReference>
<dbReference type="EC" id="3.6.1.-" evidence="11"/>
<dbReference type="FunFam" id="3.40.50.300:FF:000011">
    <property type="entry name" value="Putative ABC transporter ATP-binding component"/>
    <property type="match status" value="1"/>
</dbReference>
<feature type="binding site" evidence="11">
    <location>
        <begin position="348"/>
        <end position="355"/>
    </location>
    <ligand>
        <name>ATP</name>
        <dbReference type="ChEBI" id="CHEBI:30616"/>
        <label>2</label>
    </ligand>
</feature>
<evidence type="ECO:0000256" key="4">
    <source>
        <dbReference type="ARBA" id="ARBA00022763"/>
    </source>
</evidence>
<feature type="domain" description="ABC transporter" evidence="12">
    <location>
        <begin position="314"/>
        <end position="535"/>
    </location>
</feature>
<dbReference type="InterPro" id="IPR032781">
    <property type="entry name" value="ABC_tran_Xtn"/>
</dbReference>
<keyword evidence="1 11" id="KW-0963">Cytoplasm</keyword>
<dbReference type="PANTHER" id="PTHR42855:SF1">
    <property type="entry name" value="ABC TRANSPORTER DOMAIN-CONTAINING PROTEIN"/>
    <property type="match status" value="1"/>
</dbReference>
<dbReference type="InterPro" id="IPR032524">
    <property type="entry name" value="ABC_tran_C"/>
</dbReference>
<dbReference type="InterPro" id="IPR003439">
    <property type="entry name" value="ABC_transporter-like_ATP-bd"/>
</dbReference>
<dbReference type="GO" id="GO:0005524">
    <property type="term" value="F:ATP binding"/>
    <property type="evidence" value="ECO:0007669"/>
    <property type="project" value="UniProtKB-UniRule"/>
</dbReference>
<dbReference type="InterPro" id="IPR003593">
    <property type="entry name" value="AAA+_ATPase"/>
</dbReference>
<dbReference type="HAMAP" id="MF_00848">
    <property type="entry name" value="Uup"/>
    <property type="match status" value="1"/>
</dbReference>
<keyword evidence="6 11" id="KW-0067">ATP-binding</keyword>
<dbReference type="PROSITE" id="PS00211">
    <property type="entry name" value="ABC_TRANSPORTER_1"/>
    <property type="match status" value="1"/>
</dbReference>
<comment type="caution">
    <text evidence="13">The sequence shown here is derived from an EMBL/GenBank/DDBJ whole genome shotgun (WGS) entry which is preliminary data.</text>
</comment>
<dbReference type="GO" id="GO:0016887">
    <property type="term" value="F:ATP hydrolysis activity"/>
    <property type="evidence" value="ECO:0007669"/>
    <property type="project" value="UniProtKB-UniRule"/>
</dbReference>
<dbReference type="PROSITE" id="PS50893">
    <property type="entry name" value="ABC_TRANSPORTER_2"/>
    <property type="match status" value="2"/>
</dbReference>
<evidence type="ECO:0000256" key="3">
    <source>
        <dbReference type="ARBA" id="ARBA00022741"/>
    </source>
</evidence>
<dbReference type="Proteomes" id="UP000244248">
    <property type="component" value="Unassembled WGS sequence"/>
</dbReference>
<name>A0A2T5MDV2_9GAMM</name>
<dbReference type="GO" id="GO:0043022">
    <property type="term" value="F:ribosome binding"/>
    <property type="evidence" value="ECO:0007669"/>
    <property type="project" value="UniProtKB-UniRule"/>
</dbReference>
<dbReference type="Pfam" id="PF12848">
    <property type="entry name" value="ABC_tran_Xtn"/>
    <property type="match status" value="1"/>
</dbReference>
<keyword evidence="14" id="KW-1185">Reference proteome</keyword>
<dbReference type="GO" id="GO:0006281">
    <property type="term" value="P:DNA repair"/>
    <property type="evidence" value="ECO:0007669"/>
    <property type="project" value="UniProtKB-KW"/>
</dbReference>
<evidence type="ECO:0000256" key="1">
    <source>
        <dbReference type="ARBA" id="ARBA00022490"/>
    </source>
</evidence>
<keyword evidence="7 11" id="KW-0238">DNA-binding</keyword>
<dbReference type="FunFam" id="3.40.50.300:FF:000309">
    <property type="entry name" value="ABC transporter ATP-binding protein"/>
    <property type="match status" value="1"/>
</dbReference>
<evidence type="ECO:0000256" key="9">
    <source>
        <dbReference type="ARBA" id="ARBA00049360"/>
    </source>
</evidence>
<dbReference type="InterPro" id="IPR051309">
    <property type="entry name" value="ABCF_ATPase"/>
</dbReference>
<dbReference type="SMART" id="SM00382">
    <property type="entry name" value="AAA"/>
    <property type="match status" value="2"/>
</dbReference>
<evidence type="ECO:0000256" key="10">
    <source>
        <dbReference type="ARBA" id="ARBA00061478"/>
    </source>
</evidence>
<keyword evidence="8 11" id="KW-0234">DNA repair</keyword>
<dbReference type="InterPro" id="IPR037118">
    <property type="entry name" value="Val-tRNA_synth_C_sf"/>
</dbReference>
<dbReference type="OrthoDB" id="9776369at2"/>
<accession>A0A2T5MDV2</accession>
<sequence length="632" mass="70403">MLLTLRDVSLRLGNTVLLDKAGFTIERGERVCLIGRNGMGKSTLLKLIAGEQKPDDGEIIRAQSLKIATLVQEVPTTISGSVYDVVAMGLGATGKLVAEYHHLIEQADPDLKKLGRLQDQMDAQDGWNLESRVLETVTRLELPGDEEFSSLSGGLKRRVLLAQALVSEPDLLLLDEPTNHLDIASIGWIEEFFKAWDGAILFVTHDRAFLRNLATRILELDRGWLTSWPGDYENFLRRREERLHSESQERALFDKRLAQEEKWIRRGVEARRTRDMGRVKRLMEMREAYSERRNGPGQARMLVQEAERSGKLVAEAENVSYTYPGATTPTIRGLTATVIRGDKLGIIGPNGAGKTTLINLLLGQLQPTSGNLKLGSKLEVAYFDQLRGALKEEMSVLDNVAEGKDYVQIGDQRKHVMGYLQEFLFTPDRARSPIKSLSGGERNRLMLAKLFAKPSNLLVLDEPTNDLDVETLELLEELLLDYTGTVLLVSHDRAFINNVIGRSLVFEGNGNVNEYIGGYDDWLRQRPSAPEAKPVKAKVFTAAPVAAVAPAPLPMSASKLGSQDKRELDALPKKIEKLEAEQTKLSEQVNTPGFFQKDKAKAIEVQQKLAAVTAELNTVYARWEELEALRGS</sequence>
<protein>
    <recommendedName>
        <fullName evidence="11">ATP-binding protein Uup</fullName>
        <ecNumber evidence="11">3.6.1.-</ecNumber>
    </recommendedName>
</protein>
<reference evidence="13 14" key="1">
    <citation type="submission" date="2018-04" db="EMBL/GenBank/DDBJ databases">
        <title>Novel species isolated from glacier.</title>
        <authorList>
            <person name="Liu Q."/>
            <person name="Xin Y.-H."/>
        </authorList>
    </citation>
    <scope>NUCLEOTIDE SEQUENCE [LARGE SCALE GENOMIC DNA]</scope>
    <source>
        <strain evidence="13 14">GT1R17</strain>
    </source>
</reference>
<dbReference type="Gene3D" id="1.10.287.380">
    <property type="entry name" value="Valyl-tRNA synthetase, C-terminal domain"/>
    <property type="match status" value="1"/>
</dbReference>
<dbReference type="GO" id="GO:0005737">
    <property type="term" value="C:cytoplasm"/>
    <property type="evidence" value="ECO:0007669"/>
    <property type="project" value="UniProtKB-SubCell"/>
</dbReference>
<evidence type="ECO:0000256" key="11">
    <source>
        <dbReference type="HAMAP-Rule" id="MF_00848"/>
    </source>
</evidence>
<dbReference type="AlphaFoldDB" id="A0A2T5MDV2"/>
<dbReference type="GO" id="GO:0003677">
    <property type="term" value="F:DNA binding"/>
    <property type="evidence" value="ECO:0007669"/>
    <property type="project" value="UniProtKB-UniRule"/>
</dbReference>